<feature type="non-terminal residue" evidence="1">
    <location>
        <position position="104"/>
    </location>
</feature>
<keyword evidence="2" id="KW-1185">Reference proteome</keyword>
<gene>
    <name evidence="1" type="ORF">EJ08DRAFT_564023</name>
</gene>
<protein>
    <submittedName>
        <fullName evidence="1">Uncharacterized protein</fullName>
    </submittedName>
</protein>
<feature type="non-terminal residue" evidence="1">
    <location>
        <position position="1"/>
    </location>
</feature>
<dbReference type="EMBL" id="MU007046">
    <property type="protein sequence ID" value="KAF2429575.1"/>
    <property type="molecule type" value="Genomic_DNA"/>
</dbReference>
<reference evidence="1" key="1">
    <citation type="journal article" date="2020" name="Stud. Mycol.">
        <title>101 Dothideomycetes genomes: a test case for predicting lifestyles and emergence of pathogens.</title>
        <authorList>
            <person name="Haridas S."/>
            <person name="Albert R."/>
            <person name="Binder M."/>
            <person name="Bloem J."/>
            <person name="Labutti K."/>
            <person name="Salamov A."/>
            <person name="Andreopoulos B."/>
            <person name="Baker S."/>
            <person name="Barry K."/>
            <person name="Bills G."/>
            <person name="Bluhm B."/>
            <person name="Cannon C."/>
            <person name="Castanera R."/>
            <person name="Culley D."/>
            <person name="Daum C."/>
            <person name="Ezra D."/>
            <person name="Gonzalez J."/>
            <person name="Henrissat B."/>
            <person name="Kuo A."/>
            <person name="Liang C."/>
            <person name="Lipzen A."/>
            <person name="Lutzoni F."/>
            <person name="Magnuson J."/>
            <person name="Mondo S."/>
            <person name="Nolan M."/>
            <person name="Ohm R."/>
            <person name="Pangilinan J."/>
            <person name="Park H.-J."/>
            <person name="Ramirez L."/>
            <person name="Alfaro M."/>
            <person name="Sun H."/>
            <person name="Tritt A."/>
            <person name="Yoshinaga Y."/>
            <person name="Zwiers L.-H."/>
            <person name="Turgeon B."/>
            <person name="Goodwin S."/>
            <person name="Spatafora J."/>
            <person name="Crous P."/>
            <person name="Grigoriev I."/>
        </authorList>
    </citation>
    <scope>NUCLEOTIDE SEQUENCE</scope>
    <source>
        <strain evidence="1">CBS 130266</strain>
    </source>
</reference>
<dbReference type="AlphaFoldDB" id="A0A9P4TXF8"/>
<comment type="caution">
    <text evidence="1">The sequence shown here is derived from an EMBL/GenBank/DDBJ whole genome shotgun (WGS) entry which is preliminary data.</text>
</comment>
<sequence length="104" mass="11524">LFKDAKKNKSAMKRILQPATEGAGIRVHPPRTAKNDEKYGIRLDKGVAVGDKVQLSLQINSNATKKTLKDLVQKHGSHATYATINVDPDQEITEENMDKLAEEI</sequence>
<dbReference type="Proteomes" id="UP000800235">
    <property type="component" value="Unassembled WGS sequence"/>
</dbReference>
<evidence type="ECO:0000313" key="1">
    <source>
        <dbReference type="EMBL" id="KAF2429575.1"/>
    </source>
</evidence>
<name>A0A9P4TXF8_9PEZI</name>
<organism evidence="1 2">
    <name type="scientific">Tothia fuscella</name>
    <dbReference type="NCBI Taxonomy" id="1048955"/>
    <lineage>
        <taxon>Eukaryota</taxon>
        <taxon>Fungi</taxon>
        <taxon>Dikarya</taxon>
        <taxon>Ascomycota</taxon>
        <taxon>Pezizomycotina</taxon>
        <taxon>Dothideomycetes</taxon>
        <taxon>Pleosporomycetidae</taxon>
        <taxon>Venturiales</taxon>
        <taxon>Cylindrosympodiaceae</taxon>
        <taxon>Tothia</taxon>
    </lineage>
</organism>
<proteinExistence type="predicted"/>
<evidence type="ECO:0000313" key="2">
    <source>
        <dbReference type="Proteomes" id="UP000800235"/>
    </source>
</evidence>
<dbReference type="OrthoDB" id="2933464at2759"/>
<accession>A0A9P4TXF8</accession>